<proteinExistence type="predicted"/>
<dbReference type="STRING" id="1121301.SAMN02745912_02619"/>
<protein>
    <submittedName>
        <fullName evidence="1">Coat F domain-containing protein</fullName>
    </submittedName>
</protein>
<gene>
    <name evidence="1" type="ORF">SAMN02745912_02619</name>
</gene>
<evidence type="ECO:0000313" key="2">
    <source>
        <dbReference type="Proteomes" id="UP000184465"/>
    </source>
</evidence>
<dbReference type="EMBL" id="FRAG01000035">
    <property type="protein sequence ID" value="SHK20708.1"/>
    <property type="molecule type" value="Genomic_DNA"/>
</dbReference>
<dbReference type="RefSeq" id="WP_073150836.1">
    <property type="nucleotide sequence ID" value="NZ_FRAG01000035.1"/>
</dbReference>
<dbReference type="Proteomes" id="UP000184465">
    <property type="component" value="Unassembled WGS sequence"/>
</dbReference>
<dbReference type="Pfam" id="PF07875">
    <property type="entry name" value="Coat_F"/>
    <property type="match status" value="1"/>
</dbReference>
<sequence>MTYGSDFTEKELLNDLLISENHIASSYNSSIIETTSKNLRNILSISLSNVQDCQFEVLGAMNQRGWYKFTEVNSNNLENAKKKFITISNELL</sequence>
<keyword evidence="2" id="KW-1185">Reference proteome</keyword>
<dbReference type="InterPro" id="IPR012851">
    <property type="entry name" value="Spore_coat_CotF-like"/>
</dbReference>
<reference evidence="2" key="1">
    <citation type="submission" date="2016-11" db="EMBL/GenBank/DDBJ databases">
        <authorList>
            <person name="Varghese N."/>
            <person name="Submissions S."/>
        </authorList>
    </citation>
    <scope>NUCLEOTIDE SEQUENCE [LARGE SCALE GENOMIC DNA]</scope>
    <source>
        <strain evidence="2">DSM 15212 / CIP 107654 / DViRD3</strain>
    </source>
</reference>
<evidence type="ECO:0000313" key="1">
    <source>
        <dbReference type="EMBL" id="SHK20708.1"/>
    </source>
</evidence>
<dbReference type="AlphaFoldDB" id="A0A1M6QKL3"/>
<organism evidence="1 2">
    <name type="scientific">Paramaledivibacter caminithermalis (strain DSM 15212 / CIP 107654 / DViRD3)</name>
    <name type="common">Clostridium caminithermale</name>
    <dbReference type="NCBI Taxonomy" id="1121301"/>
    <lineage>
        <taxon>Bacteria</taxon>
        <taxon>Bacillati</taxon>
        <taxon>Bacillota</taxon>
        <taxon>Clostridia</taxon>
        <taxon>Peptostreptococcales</taxon>
        <taxon>Caminicellaceae</taxon>
        <taxon>Paramaledivibacter</taxon>
    </lineage>
</organism>
<accession>A0A1M6QKL3</accession>
<name>A0A1M6QKL3_PARC5</name>